<organism evidence="3 5">
    <name type="scientific">Acinetobacter radioresistens</name>
    <dbReference type="NCBI Taxonomy" id="40216"/>
    <lineage>
        <taxon>Bacteria</taxon>
        <taxon>Pseudomonadati</taxon>
        <taxon>Pseudomonadota</taxon>
        <taxon>Gammaproteobacteria</taxon>
        <taxon>Moraxellales</taxon>
        <taxon>Moraxellaceae</taxon>
        <taxon>Acinetobacter</taxon>
    </lineage>
</organism>
<dbReference type="GeneID" id="56305117"/>
<sequence length="88" mass="10060">MEISEHTEYPASSSIHSLQSNQIQAELEKQPHIFIVLLGAMIGIIFALFIAYHLEGMFLSLLCIGTLPLCFAYFLRKVYIHTLVNYQE</sequence>
<feature type="transmembrane region" description="Helical" evidence="1">
    <location>
        <begin position="58"/>
        <end position="75"/>
    </location>
</feature>
<dbReference type="KEGG" id="arj:DOM24_03315"/>
<keyword evidence="1" id="KW-0812">Transmembrane</keyword>
<proteinExistence type="predicted"/>
<dbReference type="RefSeq" id="WP_005015809.1">
    <property type="nucleotide sequence ID" value="NZ_BKHE01000036.1"/>
</dbReference>
<comment type="caution">
    <text evidence="3">The sequence shown here is derived from an EMBL/GenBank/DDBJ whole genome shotgun (WGS) entry which is preliminary data.</text>
</comment>
<name>A0A2T1J3S9_ACIRA</name>
<dbReference type="STRING" id="40216.GCA_001917365_02594"/>
<evidence type="ECO:0000313" key="3">
    <source>
        <dbReference type="EMBL" id="TNX93405.1"/>
    </source>
</evidence>
<evidence type="ECO:0008006" key="6">
    <source>
        <dbReference type="Google" id="ProtNLM"/>
    </source>
</evidence>
<keyword evidence="1" id="KW-0472">Membrane</keyword>
<dbReference type="Proteomes" id="UP000262257">
    <property type="component" value="Unassembled WGS sequence"/>
</dbReference>
<dbReference type="Proteomes" id="UP000314285">
    <property type="component" value="Unassembled WGS sequence"/>
</dbReference>
<protein>
    <recommendedName>
        <fullName evidence="6">FUSC family protein</fullName>
    </recommendedName>
</protein>
<gene>
    <name evidence="2" type="ORF">DIC32_00940</name>
    <name evidence="3" type="ORF">FHY67_02815</name>
</gene>
<evidence type="ECO:0000256" key="1">
    <source>
        <dbReference type="SAM" id="Phobius"/>
    </source>
</evidence>
<evidence type="ECO:0000313" key="5">
    <source>
        <dbReference type="Proteomes" id="UP000314285"/>
    </source>
</evidence>
<dbReference type="AlphaFoldDB" id="A0A2T1J3S9"/>
<accession>A0A2T1J3S9</accession>
<evidence type="ECO:0000313" key="4">
    <source>
        <dbReference type="Proteomes" id="UP000262257"/>
    </source>
</evidence>
<reference evidence="3 5" key="2">
    <citation type="submission" date="2019-06" db="EMBL/GenBank/DDBJ databases">
        <title>Genome of Acinetobacter radioresistens APH1, a phenol degrading strain.</title>
        <authorList>
            <person name="Liu Y."/>
        </authorList>
    </citation>
    <scope>NUCLEOTIDE SEQUENCE [LARGE SCALE GENOMIC DNA]</scope>
    <source>
        <strain evidence="3 5">APH1</strain>
    </source>
</reference>
<dbReference type="EMBL" id="VFBM01000002">
    <property type="protein sequence ID" value="TNX93405.1"/>
    <property type="molecule type" value="Genomic_DNA"/>
</dbReference>
<dbReference type="EMBL" id="DPXL01000014">
    <property type="protein sequence ID" value="HCM30406.1"/>
    <property type="molecule type" value="Genomic_DNA"/>
</dbReference>
<keyword evidence="1" id="KW-1133">Transmembrane helix</keyword>
<feature type="transmembrane region" description="Helical" evidence="1">
    <location>
        <begin position="33"/>
        <end position="52"/>
    </location>
</feature>
<evidence type="ECO:0000313" key="2">
    <source>
        <dbReference type="EMBL" id="HCM30406.1"/>
    </source>
</evidence>
<reference evidence="2 4" key="1">
    <citation type="journal article" date="2018" name="Nat. Biotechnol.">
        <title>A standardized bacterial taxonomy based on genome phylogeny substantially revises the tree of life.</title>
        <authorList>
            <person name="Parks D.H."/>
            <person name="Chuvochina M."/>
            <person name="Waite D.W."/>
            <person name="Rinke C."/>
            <person name="Skarshewski A."/>
            <person name="Chaumeil P.A."/>
            <person name="Hugenholtz P."/>
        </authorList>
    </citation>
    <scope>NUCLEOTIDE SEQUENCE [LARGE SCALE GENOMIC DNA]</scope>
    <source>
        <strain evidence="2">UBA10045</strain>
    </source>
</reference>